<dbReference type="Gene3D" id="3.40.390.10">
    <property type="entry name" value="Collagenase (Catalytic Domain)"/>
    <property type="match status" value="1"/>
</dbReference>
<evidence type="ECO:0000256" key="5">
    <source>
        <dbReference type="ARBA" id="ARBA00022833"/>
    </source>
</evidence>
<dbReference type="CDD" id="cd11375">
    <property type="entry name" value="Peptidase_M54"/>
    <property type="match status" value="1"/>
</dbReference>
<dbReference type="NCBIfam" id="NF033823">
    <property type="entry name" value="archmetzin"/>
    <property type="match status" value="1"/>
</dbReference>
<name>A0A7C1BGI1_UNCW3</name>
<evidence type="ECO:0000256" key="4">
    <source>
        <dbReference type="ARBA" id="ARBA00022801"/>
    </source>
</evidence>
<dbReference type="PIRSF" id="PIRSF005785">
    <property type="entry name" value="Zn-prot_arch"/>
    <property type="match status" value="1"/>
</dbReference>
<proteinExistence type="inferred from homology"/>
<dbReference type="GO" id="GO:0008237">
    <property type="term" value="F:metallopeptidase activity"/>
    <property type="evidence" value="ECO:0007669"/>
    <property type="project" value="UniProtKB-KW"/>
</dbReference>
<dbReference type="EMBL" id="DRBW01000243">
    <property type="protein sequence ID" value="HDM90860.1"/>
    <property type="molecule type" value="Genomic_DNA"/>
</dbReference>
<keyword evidence="6" id="KW-0482">Metalloprotease</keyword>
<dbReference type="HAMAP" id="MF_01842">
    <property type="entry name" value="Archaemetzincin"/>
    <property type="match status" value="1"/>
</dbReference>
<evidence type="ECO:0000256" key="1">
    <source>
        <dbReference type="ARBA" id="ARBA00001947"/>
    </source>
</evidence>
<evidence type="ECO:0000313" key="7">
    <source>
        <dbReference type="EMBL" id="HDM90860.1"/>
    </source>
</evidence>
<dbReference type="PANTHER" id="PTHR15910:SF1">
    <property type="entry name" value="ARCHAEMETZINCIN-2"/>
    <property type="match status" value="1"/>
</dbReference>
<dbReference type="InterPro" id="IPR024079">
    <property type="entry name" value="MetalloPept_cat_dom_sf"/>
</dbReference>
<dbReference type="InterPro" id="IPR012962">
    <property type="entry name" value="Pept_M54_archaemetzincn"/>
</dbReference>
<dbReference type="GO" id="GO:0006508">
    <property type="term" value="P:proteolysis"/>
    <property type="evidence" value="ECO:0007669"/>
    <property type="project" value="UniProtKB-KW"/>
</dbReference>
<accession>A0A7C1BGI1</accession>
<keyword evidence="5" id="KW-0862">Zinc</keyword>
<comment type="cofactor">
    <cofactor evidence="1">
        <name>Zn(2+)</name>
        <dbReference type="ChEBI" id="CHEBI:29105"/>
    </cofactor>
</comment>
<dbReference type="AlphaFoldDB" id="A0A7C1BGI1"/>
<dbReference type="Proteomes" id="UP000885931">
    <property type="component" value="Unassembled WGS sequence"/>
</dbReference>
<comment type="caution">
    <text evidence="7">The sequence shown here is derived from an EMBL/GenBank/DDBJ whole genome shotgun (WGS) entry which is preliminary data.</text>
</comment>
<sequence length="176" mass="20270">MKIVFVSLDFKDLGAFSAVRDFIQGKFEASVESLVLPIPERAFNPLRDQYHAGVIVQELLDKVREGEYLIALINEDLYVDGFNFVFGLADPSYRVAVVSDARLRQEFYGLPPHRELHLSRFKKEVLHELGHLLGLPHCPDEKCVMHFSNTLEDTDRKEAEFCDSCQAKIRPYLRKD</sequence>
<dbReference type="GO" id="GO:0008270">
    <property type="term" value="F:zinc ion binding"/>
    <property type="evidence" value="ECO:0007669"/>
    <property type="project" value="InterPro"/>
</dbReference>
<keyword evidence="4" id="KW-0378">Hydrolase</keyword>
<evidence type="ECO:0000256" key="3">
    <source>
        <dbReference type="ARBA" id="ARBA00022723"/>
    </source>
</evidence>
<keyword evidence="3" id="KW-0479">Metal-binding</keyword>
<gene>
    <name evidence="7" type="ORF">ENG67_06620</name>
</gene>
<dbReference type="InterPro" id="IPR012091">
    <property type="entry name" value="Pept_M54_archaemetzncn_arc/bac"/>
</dbReference>
<dbReference type="SUPFAM" id="SSF55486">
    <property type="entry name" value="Metalloproteases ('zincins'), catalytic domain"/>
    <property type="match status" value="1"/>
</dbReference>
<reference evidence="7" key="1">
    <citation type="journal article" date="2020" name="mSystems">
        <title>Genome- and Community-Level Interaction Insights into Carbon Utilization and Element Cycling Functions of Hydrothermarchaeota in Hydrothermal Sediment.</title>
        <authorList>
            <person name="Zhou Z."/>
            <person name="Liu Y."/>
            <person name="Xu W."/>
            <person name="Pan J."/>
            <person name="Luo Z.H."/>
            <person name="Li M."/>
        </authorList>
    </citation>
    <scope>NUCLEOTIDE SEQUENCE [LARGE SCALE GENOMIC DNA]</scope>
    <source>
        <strain evidence="7">HyVt-237</strain>
    </source>
</reference>
<dbReference type="PANTHER" id="PTHR15910">
    <property type="entry name" value="ARCHAEMETZINCIN"/>
    <property type="match status" value="1"/>
</dbReference>
<protein>
    <submittedName>
        <fullName evidence="7">Peptidase zinc-dependent</fullName>
    </submittedName>
</protein>
<keyword evidence="2" id="KW-0645">Protease</keyword>
<organism evidence="7">
    <name type="scientific">candidate division WOR-3 bacterium</name>
    <dbReference type="NCBI Taxonomy" id="2052148"/>
    <lineage>
        <taxon>Bacteria</taxon>
        <taxon>Bacteria division WOR-3</taxon>
    </lineage>
</organism>
<evidence type="ECO:0000256" key="6">
    <source>
        <dbReference type="ARBA" id="ARBA00023049"/>
    </source>
</evidence>
<evidence type="ECO:0000256" key="2">
    <source>
        <dbReference type="ARBA" id="ARBA00022670"/>
    </source>
</evidence>
<dbReference type="Pfam" id="PF07998">
    <property type="entry name" value="Peptidase_M54"/>
    <property type="match status" value="1"/>
</dbReference>